<proteinExistence type="predicted"/>
<evidence type="ECO:0000313" key="3">
    <source>
        <dbReference type="Proteomes" id="UP000264071"/>
    </source>
</evidence>
<dbReference type="EMBL" id="DPIY01000010">
    <property type="protein sequence ID" value="HCT58203.1"/>
    <property type="molecule type" value="Genomic_DNA"/>
</dbReference>
<name>A0A3D4VAR7_9BACT</name>
<feature type="domain" description="DUF4412" evidence="1">
    <location>
        <begin position="27"/>
        <end position="193"/>
    </location>
</feature>
<evidence type="ECO:0000259" key="1">
    <source>
        <dbReference type="Pfam" id="PF14371"/>
    </source>
</evidence>
<dbReference type="Proteomes" id="UP000264071">
    <property type="component" value="Unassembled WGS sequence"/>
</dbReference>
<organism evidence="2 3">
    <name type="scientific">Gemmatimonas aurantiaca</name>
    <dbReference type="NCBI Taxonomy" id="173480"/>
    <lineage>
        <taxon>Bacteria</taxon>
        <taxon>Pseudomonadati</taxon>
        <taxon>Gemmatimonadota</taxon>
        <taxon>Gemmatimonadia</taxon>
        <taxon>Gemmatimonadales</taxon>
        <taxon>Gemmatimonadaceae</taxon>
        <taxon>Gemmatimonas</taxon>
    </lineage>
</organism>
<comment type="caution">
    <text evidence="2">The sequence shown here is derived from an EMBL/GenBank/DDBJ whole genome shotgun (WGS) entry which is preliminary data.</text>
</comment>
<gene>
    <name evidence="2" type="ORF">DGD08_13445</name>
</gene>
<dbReference type="AlphaFoldDB" id="A0A3D4VAR7"/>
<sequence>MVWFAAAPAYAQSFDGAITFRLSAVTPQGVRTEMAEYLTRDGSVRVNLGGARGMSVLTVPAERKLYLLMPSQRRYAELPASASALLDPAAAPPSDVTVTRTGKSETIAGLTCQHVLVARGASSTDVCLTRELGRYVNPLDAMSEGNLPAWQKALAAEGFPLKVTAADGSVPFEVIKVERRSVAKDHFVVPLDYSRTELPRRR</sequence>
<reference evidence="2 3" key="1">
    <citation type="journal article" date="2018" name="Nat. Biotechnol.">
        <title>A standardized bacterial taxonomy based on genome phylogeny substantially revises the tree of life.</title>
        <authorList>
            <person name="Parks D.H."/>
            <person name="Chuvochina M."/>
            <person name="Waite D.W."/>
            <person name="Rinke C."/>
            <person name="Skarshewski A."/>
            <person name="Chaumeil P.A."/>
            <person name="Hugenholtz P."/>
        </authorList>
    </citation>
    <scope>NUCLEOTIDE SEQUENCE [LARGE SCALE GENOMIC DNA]</scope>
    <source>
        <strain evidence="2">UBA8844</strain>
    </source>
</reference>
<dbReference type="InterPro" id="IPR025524">
    <property type="entry name" value="DUF4412"/>
</dbReference>
<accession>A0A3D4VAR7</accession>
<evidence type="ECO:0000313" key="2">
    <source>
        <dbReference type="EMBL" id="HCT58203.1"/>
    </source>
</evidence>
<protein>
    <submittedName>
        <fullName evidence="2">DUF4412 domain-containing protein</fullName>
    </submittedName>
</protein>
<dbReference type="Pfam" id="PF14371">
    <property type="entry name" value="DUF4412"/>
    <property type="match status" value="1"/>
</dbReference>